<dbReference type="InterPro" id="IPR004161">
    <property type="entry name" value="EFTu-like_2"/>
</dbReference>
<dbReference type="GO" id="GO:0005829">
    <property type="term" value="C:cytosol"/>
    <property type="evidence" value="ECO:0007669"/>
    <property type="project" value="TreeGrafter"/>
</dbReference>
<proteinExistence type="predicted"/>
<dbReference type="GO" id="GO:0071007">
    <property type="term" value="C:U2-type catalytic step 2 spliceosome"/>
    <property type="evidence" value="ECO:0007669"/>
    <property type="project" value="TreeGrafter"/>
</dbReference>
<dbReference type="InterPro" id="IPR009000">
    <property type="entry name" value="Transl_B-barrel_sf"/>
</dbReference>
<dbReference type="CDD" id="cd04090">
    <property type="entry name" value="EF2_II_snRNP"/>
    <property type="match status" value="1"/>
</dbReference>
<dbReference type="InterPro" id="IPR041095">
    <property type="entry name" value="EFG_II"/>
</dbReference>
<dbReference type="STRING" id="454286.A0A0J8RBL5"/>
<dbReference type="GO" id="GO:0030623">
    <property type="term" value="F:U5 snRNA binding"/>
    <property type="evidence" value="ECO:0007669"/>
    <property type="project" value="TreeGrafter"/>
</dbReference>
<evidence type="ECO:0000313" key="6">
    <source>
        <dbReference type="Proteomes" id="UP000054559"/>
    </source>
</evidence>
<dbReference type="InterPro" id="IPR005517">
    <property type="entry name" value="Transl_elong_EFG/EF2_IV"/>
</dbReference>
<evidence type="ECO:0000259" key="3">
    <source>
        <dbReference type="SMART" id="SM00838"/>
    </source>
</evidence>
<feature type="domain" description="Elongation factor EFG" evidence="3">
    <location>
        <begin position="373"/>
        <end position="462"/>
    </location>
</feature>
<dbReference type="SMART" id="SM00889">
    <property type="entry name" value="EFG_IV"/>
    <property type="match status" value="1"/>
</dbReference>
<keyword evidence="1" id="KW-0547">Nucleotide-binding</keyword>
<dbReference type="SUPFAM" id="SSF54211">
    <property type="entry name" value="Ribosomal protein S5 domain 2-like"/>
    <property type="match status" value="1"/>
</dbReference>
<keyword evidence="5" id="KW-0251">Elongation factor</keyword>
<evidence type="ECO:0000256" key="1">
    <source>
        <dbReference type="ARBA" id="ARBA00022741"/>
    </source>
</evidence>
<dbReference type="InterPro" id="IPR035655">
    <property type="entry name" value="U5-116kDa_C"/>
</dbReference>
<dbReference type="PANTHER" id="PTHR42908:SF6">
    <property type="entry name" value="116 KDA U5 SMALL NUCLEAR RIBONUCLEOPROTEIN COMPONENT"/>
    <property type="match status" value="1"/>
</dbReference>
<evidence type="ECO:0000313" key="5">
    <source>
        <dbReference type="EMBL" id="KMU81293.1"/>
    </source>
</evidence>
<dbReference type="GO" id="GO:0003924">
    <property type="term" value="F:GTPase activity"/>
    <property type="evidence" value="ECO:0007669"/>
    <property type="project" value="TreeGrafter"/>
</dbReference>
<dbReference type="Pfam" id="PF03144">
    <property type="entry name" value="GTP_EFTU_D2"/>
    <property type="match status" value="1"/>
</dbReference>
<protein>
    <submittedName>
        <fullName evidence="5">Elongation factor 2</fullName>
    </submittedName>
</protein>
<dbReference type="InterPro" id="IPR000640">
    <property type="entry name" value="EFG_V-like"/>
</dbReference>
<feature type="domain" description="Translation elongation factor EFG/EF2" evidence="4">
    <location>
        <begin position="273"/>
        <end position="371"/>
    </location>
</feature>
<dbReference type="CDD" id="cd16264">
    <property type="entry name" value="snRNP_III"/>
    <property type="match status" value="1"/>
</dbReference>
<sequence>MIVDHIPSPVEGAPKLLEKYYTGPLDTKIAAGMLSCDQDGQLVVHITKLFNTPDAAGFYAFGRIMSGTARPGQQVRVLGQGYTVDDEEDMVVATIADTFIAESRYNISTSGVPAGNWVLLSGIDNSIVKTATLVPLRLEDDEDAYIFKPVRHMTESVFKVAVEPINPSELPKMLEGLRKINKSYPLISTKVEESGEHIVLGTGELYMDCVLHDLRRLYAEMELKVSDPVTRFCETVVETSAIMCYAMTPNKKNKITMVAEPLDDGIAEDIEAGHVRIRDPTRKVARFFEEKYDWDKLAARSIWAFGPDEMGSNILQDDTLPSQVDKKLLAIRNTKFRLTDITLADQAIFRGGGQIIPTTRRAIYSSFLLASPRLMEPIYTCSMIGPADSVASIYTVLSRRRGHVLTDGPIAGTPLYSVRGLIPVIDSFGFETDLRIHTQGQATVSLVFDKWSVVPGDPLDREVKLRPLEMASAMATARDFVLKTRRRKGLAEDVTVSKFLEPELWKGLKESGVLGEG</sequence>
<dbReference type="Proteomes" id="UP000054559">
    <property type="component" value="Unassembled WGS sequence"/>
</dbReference>
<dbReference type="Pfam" id="PF00679">
    <property type="entry name" value="EFG_C"/>
    <property type="match status" value="1"/>
</dbReference>
<evidence type="ECO:0000256" key="2">
    <source>
        <dbReference type="ARBA" id="ARBA00023134"/>
    </source>
</evidence>
<keyword evidence="5" id="KW-0648">Protein biosynthesis</keyword>
<dbReference type="Gene3D" id="3.30.70.870">
    <property type="entry name" value="Elongation Factor G (Translational Gtpase), domain 3"/>
    <property type="match status" value="1"/>
</dbReference>
<dbReference type="Gene3D" id="3.30.70.240">
    <property type="match status" value="1"/>
</dbReference>
<dbReference type="GO" id="GO:0003746">
    <property type="term" value="F:translation elongation factor activity"/>
    <property type="evidence" value="ECO:0007669"/>
    <property type="project" value="UniProtKB-KW"/>
</dbReference>
<dbReference type="GO" id="GO:0005525">
    <property type="term" value="F:GTP binding"/>
    <property type="evidence" value="ECO:0007669"/>
    <property type="project" value="UniProtKB-KW"/>
</dbReference>
<accession>A0A0J8RBL5</accession>
<dbReference type="FunFam" id="3.30.70.870:FF:000002">
    <property type="entry name" value="Translation elongation factor 2"/>
    <property type="match status" value="1"/>
</dbReference>
<dbReference type="Gene3D" id="2.40.30.10">
    <property type="entry name" value="Translation factors"/>
    <property type="match status" value="1"/>
</dbReference>
<dbReference type="CDD" id="cd01683">
    <property type="entry name" value="EF2_IV_snRNP"/>
    <property type="match status" value="1"/>
</dbReference>
<dbReference type="InterPro" id="IPR020568">
    <property type="entry name" value="Ribosomal_Su5_D2-typ_SF"/>
</dbReference>
<dbReference type="Pfam" id="PF14492">
    <property type="entry name" value="EFG_III"/>
    <property type="match status" value="1"/>
</dbReference>
<dbReference type="Gene3D" id="3.30.230.10">
    <property type="match status" value="2"/>
</dbReference>
<gene>
    <name evidence="5" type="ORF">CISG_02670</name>
</gene>
<reference evidence="6" key="1">
    <citation type="journal article" date="2010" name="Genome Res.">
        <title>Population genomic sequencing of Coccidioides fungi reveals recent hybridization and transposon control.</title>
        <authorList>
            <person name="Neafsey D.E."/>
            <person name="Barker B.M."/>
            <person name="Sharpton T.J."/>
            <person name="Stajich J.E."/>
            <person name="Park D.J."/>
            <person name="Whiston E."/>
            <person name="Hung C.-Y."/>
            <person name="McMahan C."/>
            <person name="White J."/>
            <person name="Sykes S."/>
            <person name="Heiman D."/>
            <person name="Young S."/>
            <person name="Zeng Q."/>
            <person name="Abouelleil A."/>
            <person name="Aftuck L."/>
            <person name="Bessette D."/>
            <person name="Brown A."/>
            <person name="FitzGerald M."/>
            <person name="Lui A."/>
            <person name="Macdonald J.P."/>
            <person name="Priest M."/>
            <person name="Orbach M.J."/>
            <person name="Galgiani J.N."/>
            <person name="Kirkland T.N."/>
            <person name="Cole G.T."/>
            <person name="Birren B.W."/>
            <person name="Henn M.R."/>
            <person name="Taylor J.W."/>
            <person name="Rounsley S.D."/>
        </authorList>
    </citation>
    <scope>NUCLEOTIDE SEQUENCE [LARGE SCALE GENOMIC DNA]</scope>
    <source>
        <strain evidence="6">RMSCC 3703</strain>
    </source>
</reference>
<dbReference type="CDD" id="cd04098">
    <property type="entry name" value="eEF2_C_snRNP"/>
    <property type="match status" value="1"/>
</dbReference>
<dbReference type="OrthoDB" id="364892at2759"/>
<organism evidence="5 6">
    <name type="scientific">Coccidioides immitis RMSCC 3703</name>
    <dbReference type="NCBI Taxonomy" id="454286"/>
    <lineage>
        <taxon>Eukaryota</taxon>
        <taxon>Fungi</taxon>
        <taxon>Dikarya</taxon>
        <taxon>Ascomycota</taxon>
        <taxon>Pezizomycotina</taxon>
        <taxon>Eurotiomycetes</taxon>
        <taxon>Eurotiomycetidae</taxon>
        <taxon>Onygenales</taxon>
        <taxon>Onygenaceae</taxon>
        <taxon>Coccidioides</taxon>
    </lineage>
</organism>
<dbReference type="InterPro" id="IPR014721">
    <property type="entry name" value="Ribsml_uS5_D2-typ_fold_subgr"/>
</dbReference>
<dbReference type="FunFam" id="2.40.30.10:FF:000029">
    <property type="entry name" value="116 kDa U5 small nuclear ribonucleoprotein component"/>
    <property type="match status" value="1"/>
</dbReference>
<dbReference type="SUPFAM" id="SSF54980">
    <property type="entry name" value="EF-G C-terminal domain-like"/>
    <property type="match status" value="2"/>
</dbReference>
<dbReference type="EMBL" id="DS268125">
    <property type="protein sequence ID" value="KMU81293.1"/>
    <property type="molecule type" value="Genomic_DNA"/>
</dbReference>
<dbReference type="GO" id="GO:0046540">
    <property type="term" value="C:U4/U6 x U5 tri-snRNP complex"/>
    <property type="evidence" value="ECO:0007669"/>
    <property type="project" value="TreeGrafter"/>
</dbReference>
<dbReference type="SMART" id="SM00838">
    <property type="entry name" value="EFG_C"/>
    <property type="match status" value="1"/>
</dbReference>
<dbReference type="GO" id="GO:0000398">
    <property type="term" value="P:mRNA splicing, via spliceosome"/>
    <property type="evidence" value="ECO:0007669"/>
    <property type="project" value="TreeGrafter"/>
</dbReference>
<keyword evidence="2" id="KW-0342">GTP-binding</keyword>
<dbReference type="AlphaFoldDB" id="A0A0J8RBL5"/>
<dbReference type="InterPro" id="IPR035647">
    <property type="entry name" value="EFG_III/V"/>
</dbReference>
<dbReference type="FunFam" id="3.30.70.240:FF:000004">
    <property type="entry name" value="116 kDa U5 small nuclear ribonucleoprotein"/>
    <property type="match status" value="1"/>
</dbReference>
<name>A0A0J8RBL5_COCIT</name>
<dbReference type="PANTHER" id="PTHR42908">
    <property type="entry name" value="TRANSLATION ELONGATION FACTOR-RELATED"/>
    <property type="match status" value="1"/>
</dbReference>
<dbReference type="SUPFAM" id="SSF50447">
    <property type="entry name" value="Translation proteins"/>
    <property type="match status" value="1"/>
</dbReference>
<evidence type="ECO:0000259" key="4">
    <source>
        <dbReference type="SMART" id="SM00889"/>
    </source>
</evidence>